<dbReference type="Pfam" id="PF07281">
    <property type="entry name" value="INSIG"/>
    <property type="match status" value="1"/>
</dbReference>
<feature type="region of interest" description="Disordered" evidence="7">
    <location>
        <begin position="747"/>
        <end position="1002"/>
    </location>
</feature>
<evidence type="ECO:0000313" key="10">
    <source>
        <dbReference type="EMBL" id="KAG0668835.1"/>
    </source>
</evidence>
<dbReference type="Pfam" id="PF08101">
    <property type="entry name" value="Msb1-Mug8_dom"/>
    <property type="match status" value="1"/>
</dbReference>
<evidence type="ECO:0000256" key="5">
    <source>
        <dbReference type="ARBA" id="ARBA00022989"/>
    </source>
</evidence>
<sequence length="1507" mass="171798">MEQIVKPLPDTPSKPIHYSQKVPSRHTSPKRKSKSDKNVEDVEEEEEFEFFHKFDREKIKGVIHLITSDLKERGADVEYIMIPFRPEQTNEKLLKFLNQLFPMGNGHPVNKKLQQRIISKTEVWTLFQGLKYIWCRLPNSEIIGWKSYLEFKYREADRKYPQKAFLEIMPQCLESSNHASIVYDFFDLIVTLASNSKVNKMSARKISKMCAIWAFNKPSKEDSINQSSANNLDFDSNGSTDILPKYKKINNTFQDGLSEWIPASDAMFHLLLAFLKSFVPKDLESAKLPRALKSILFNNEYPPKDSTAFTSETILTIPLVTLYTDKFSRKPWQLLEKCNELLDFSDYDAFEAREDYALLKSLFKKKNNVEGISRKMSQESRRLMKAMSTKHSTFQAGWAPRSCVENINDLEENIQVKRVDIDDYFIWTWLSSLSYEETSEKKKIFGRSVILEFEFDGFKKWVCFQESDITLDYNSQSQLKDKTQEAETRSRSASPAKSKKSNKSTSSSSTRERKEPVAMPKIRDQSRAYDKFQYSNENATRMSSMQTQNTGQYHTTISLDKLNKNGKDNKSSFDKISKWNQLHNLRKKSNSSVGVSMSSSVYEDRIPSRGDYVDNPEPALISANPLREPSTKKNFAGSNKYELPPIETDDFKVDLPDINAEMIDIPASNKSPYLDYQSTERQSPRHEEQDLENKRHTVQSSSDTIEEINEMVENMISDEITENPSIETDINDPFKNVTKFDQYKPSAMREPDLDSSMASTVQSLKITSPQDAQGRNEMSYKQNGSNSTINLNRNPPGNPDNQYKEQAAVRTQQYQSQPQSQPHSSNDARYNNVQDNSQPEQTYKNRQGRGARQSSPPINKPNKYQDQPYEPDQGTSYAQNKPPIPQQMKPNGNGRPHGQPMPANVSVPHNDKNRAGTLMGTNSYGPPQIPGPNGYQNYGASPSGMNNSPMRQGRTASPMRQPRSTSPIRQGQPASPVRQGRAVSPVRNNMQPPPQQQQQYMGSPSPNGYYQGNMPMPMPGRSTSPMRNNNGMVSPQQYPMMKKPQQGQMAVPQPQYPMMPPVVQSPSMQFNQQMSPQQRTHGFNQPMGMANTYGSPQFQQGGAMPMPMPMPMPMGGQNYGPGYMNAPPSTIPMQMPHGAGNKLHGHTNKRQGRKQLYDNIRSDQTPVVGVTNLYKEEGIRMYWICSVGLESIQEMNNSESISNLTKPQLYSLYDEDITNPKESNSMYQILNDTKVKQVKSPVHKVPLSIGQIFVNYIFGLFVLGISGIVYLEISKNLHDNHQLHSSFTSKPVIVINKIIKWLFHDEIPEILKNDWVIYFIEGILFGSVIPIFDLIFLQKQKVQEMNSDSSLFSILRIVNAMLGVAFGIRKLQWSSSLQAASVWGLLNIVMWLFFDGTSSLLFESLISSIGITIGCYGEFDYNGRDLSQFLYFEDFYFLGFLIFGKLETFIRYLCDVVTFSVNDLSVILNDMIELGEMLNESDSKSMESIAVQHNLKEYFDFCGKFLN</sequence>
<keyword evidence="6 8" id="KW-0472">Membrane</keyword>
<evidence type="ECO:0000313" key="11">
    <source>
        <dbReference type="Proteomes" id="UP000750334"/>
    </source>
</evidence>
<evidence type="ECO:0000256" key="2">
    <source>
        <dbReference type="ARBA" id="ARBA00007475"/>
    </source>
</evidence>
<dbReference type="InterPro" id="IPR012965">
    <property type="entry name" value="Msb1/Mug8_dom"/>
</dbReference>
<dbReference type="GO" id="GO:0005934">
    <property type="term" value="C:cellular bud tip"/>
    <property type="evidence" value="ECO:0007669"/>
    <property type="project" value="TreeGrafter"/>
</dbReference>
<feature type="region of interest" description="Disordered" evidence="7">
    <location>
        <begin position="669"/>
        <end position="704"/>
    </location>
</feature>
<feature type="region of interest" description="Disordered" evidence="7">
    <location>
        <begin position="1"/>
        <end position="41"/>
    </location>
</feature>
<organism evidence="10 11">
    <name type="scientific">Maudiozyma exigua</name>
    <name type="common">Yeast</name>
    <name type="synonym">Kazachstania exigua</name>
    <dbReference type="NCBI Taxonomy" id="34358"/>
    <lineage>
        <taxon>Eukaryota</taxon>
        <taxon>Fungi</taxon>
        <taxon>Dikarya</taxon>
        <taxon>Ascomycota</taxon>
        <taxon>Saccharomycotina</taxon>
        <taxon>Saccharomycetes</taxon>
        <taxon>Saccharomycetales</taxon>
        <taxon>Saccharomycetaceae</taxon>
        <taxon>Maudiozyma</taxon>
    </lineage>
</organism>
<dbReference type="OrthoDB" id="3362494at2759"/>
<evidence type="ECO:0000256" key="4">
    <source>
        <dbReference type="ARBA" id="ARBA00022824"/>
    </source>
</evidence>
<feature type="compositionally biased region" description="Polar residues" evidence="7">
    <location>
        <begin position="827"/>
        <end position="845"/>
    </location>
</feature>
<dbReference type="InterPro" id="IPR025929">
    <property type="entry name" value="INSIG_fam"/>
</dbReference>
<evidence type="ECO:0000256" key="3">
    <source>
        <dbReference type="ARBA" id="ARBA00022692"/>
    </source>
</evidence>
<feature type="transmembrane region" description="Helical" evidence="8">
    <location>
        <begin position="1349"/>
        <end position="1368"/>
    </location>
</feature>
<feature type="compositionally biased region" description="Basic residues" evidence="7">
    <location>
        <begin position="23"/>
        <end position="34"/>
    </location>
</feature>
<evidence type="ECO:0000259" key="9">
    <source>
        <dbReference type="Pfam" id="PF08101"/>
    </source>
</evidence>
<feature type="domain" description="Meiotically up-regulated protein Msb1/Mug8" evidence="9">
    <location>
        <begin position="54"/>
        <end position="466"/>
    </location>
</feature>
<dbReference type="EMBL" id="PUHR01000056">
    <property type="protein sequence ID" value="KAG0668835.1"/>
    <property type="molecule type" value="Genomic_DNA"/>
</dbReference>
<keyword evidence="3 8" id="KW-0812">Transmembrane</keyword>
<evidence type="ECO:0000256" key="1">
    <source>
        <dbReference type="ARBA" id="ARBA00004477"/>
    </source>
</evidence>
<evidence type="ECO:0000256" key="6">
    <source>
        <dbReference type="ARBA" id="ARBA00023136"/>
    </source>
</evidence>
<dbReference type="InterPro" id="IPR037508">
    <property type="entry name" value="Msb1/Mug8"/>
</dbReference>
<comment type="caution">
    <text evidence="10">The sequence shown here is derived from an EMBL/GenBank/DDBJ whole genome shotgun (WGS) entry which is preliminary data.</text>
</comment>
<feature type="compositionally biased region" description="Basic and acidic residues" evidence="7">
    <location>
        <begin position="510"/>
        <end position="529"/>
    </location>
</feature>
<keyword evidence="4" id="KW-0256">Endoplasmic reticulum</keyword>
<dbReference type="PANTHER" id="PTHR28093">
    <property type="entry name" value="MORPHOGENESIS-RELATED PROTEIN MSB1"/>
    <property type="match status" value="1"/>
</dbReference>
<feature type="compositionally biased region" description="Polar residues" evidence="7">
    <location>
        <begin position="934"/>
        <end position="950"/>
    </location>
</feature>
<gene>
    <name evidence="10" type="ORF">C6P45_004318</name>
</gene>
<feature type="compositionally biased region" description="Basic and acidic residues" evidence="7">
    <location>
        <begin position="682"/>
        <end position="695"/>
    </location>
</feature>
<feature type="transmembrane region" description="Helical" evidence="8">
    <location>
        <begin position="1380"/>
        <end position="1402"/>
    </location>
</feature>
<evidence type="ECO:0000256" key="8">
    <source>
        <dbReference type="SAM" id="Phobius"/>
    </source>
</evidence>
<feature type="compositionally biased region" description="Polar residues" evidence="7">
    <location>
        <begin position="962"/>
        <end position="973"/>
    </location>
</feature>
<feature type="compositionally biased region" description="Low complexity" evidence="7">
    <location>
        <begin position="812"/>
        <end position="825"/>
    </location>
</feature>
<proteinExistence type="inferred from homology"/>
<dbReference type="GO" id="GO:0005789">
    <property type="term" value="C:endoplasmic reticulum membrane"/>
    <property type="evidence" value="ECO:0007669"/>
    <property type="project" value="UniProtKB-SubCell"/>
</dbReference>
<dbReference type="CDD" id="cd04401">
    <property type="entry name" value="RhoGAP_fMSB1"/>
    <property type="match status" value="1"/>
</dbReference>
<feature type="region of interest" description="Disordered" evidence="7">
    <location>
        <begin position="477"/>
        <end position="529"/>
    </location>
</feature>
<keyword evidence="5 8" id="KW-1133">Transmembrane helix</keyword>
<feature type="compositionally biased region" description="Basic and acidic residues" evidence="7">
    <location>
        <begin position="479"/>
        <end position="490"/>
    </location>
</feature>
<name>A0A9P7BAH3_MAUEX</name>
<dbReference type="PANTHER" id="PTHR28093:SF1">
    <property type="entry name" value="MORPHOGENESIS-RELATED PROTEIN MSB1"/>
    <property type="match status" value="1"/>
</dbReference>
<feature type="compositionally biased region" description="Polar residues" evidence="7">
    <location>
        <begin position="669"/>
        <end position="681"/>
    </location>
</feature>
<reference evidence="10 11" key="1">
    <citation type="submission" date="2020-11" db="EMBL/GenBank/DDBJ databases">
        <title>Kefir isolates.</title>
        <authorList>
            <person name="Marcisauskas S."/>
            <person name="Kim Y."/>
            <person name="Blasche S."/>
        </authorList>
    </citation>
    <scope>NUCLEOTIDE SEQUENCE [LARGE SCALE GENOMIC DNA]</scope>
    <source>
        <strain evidence="10 11">OG2</strain>
    </source>
</reference>
<dbReference type="GO" id="GO:0005935">
    <property type="term" value="C:cellular bud neck"/>
    <property type="evidence" value="ECO:0007669"/>
    <property type="project" value="TreeGrafter"/>
</dbReference>
<feature type="region of interest" description="Disordered" evidence="7">
    <location>
        <begin position="621"/>
        <end position="641"/>
    </location>
</feature>
<comment type="subcellular location">
    <subcellularLocation>
        <location evidence="1">Endoplasmic reticulum membrane</location>
        <topology evidence="1">Multi-pass membrane protein</topology>
    </subcellularLocation>
</comment>
<accession>A0A9P7BAH3</accession>
<feature type="transmembrane region" description="Helical" evidence="8">
    <location>
        <begin position="1315"/>
        <end position="1337"/>
    </location>
</feature>
<feature type="transmembrane region" description="Helical" evidence="8">
    <location>
        <begin position="1253"/>
        <end position="1271"/>
    </location>
</feature>
<keyword evidence="11" id="KW-1185">Reference proteome</keyword>
<protein>
    <recommendedName>
        <fullName evidence="9">Meiotically up-regulated protein Msb1/Mug8 domain-containing protein</fullName>
    </recommendedName>
</protein>
<comment type="similarity">
    <text evidence="2">Belongs to the INSIG family.</text>
</comment>
<feature type="compositionally biased region" description="Polar residues" evidence="7">
    <location>
        <begin position="852"/>
        <end position="865"/>
    </location>
</feature>
<feature type="compositionally biased region" description="Polar residues" evidence="7">
    <location>
        <begin position="779"/>
        <end position="801"/>
    </location>
</feature>
<dbReference type="Proteomes" id="UP000750334">
    <property type="component" value="Unassembled WGS sequence"/>
</dbReference>
<evidence type="ECO:0000256" key="7">
    <source>
        <dbReference type="SAM" id="MobiDB-lite"/>
    </source>
</evidence>
<feature type="compositionally biased region" description="Polar residues" evidence="7">
    <location>
        <begin position="756"/>
        <end position="773"/>
    </location>
</feature>